<comment type="caution">
    <text evidence="2">The sequence shown here is derived from an EMBL/GenBank/DDBJ whole genome shotgun (WGS) entry which is preliminary data.</text>
</comment>
<accession>A0A4R6THF6</accession>
<dbReference type="OrthoDB" id="1191317at2"/>
<keyword evidence="3" id="KW-1185">Reference proteome</keyword>
<evidence type="ECO:0000259" key="1">
    <source>
        <dbReference type="Pfam" id="PF13648"/>
    </source>
</evidence>
<dbReference type="PROSITE" id="PS51257">
    <property type="entry name" value="PROKAR_LIPOPROTEIN"/>
    <property type="match status" value="1"/>
</dbReference>
<reference evidence="2 3" key="1">
    <citation type="submission" date="2019-03" db="EMBL/GenBank/DDBJ databases">
        <title>Genomic Encyclopedia of Type Strains, Phase III (KMG-III): the genomes of soil and plant-associated and newly described type strains.</title>
        <authorList>
            <person name="Whitman W."/>
        </authorList>
    </citation>
    <scope>NUCLEOTIDE SEQUENCE [LARGE SCALE GENOMIC DNA]</scope>
    <source>
        <strain evidence="2 3">CECT 8283</strain>
    </source>
</reference>
<organism evidence="2 3">
    <name type="scientific">Tenacibaculum caenipelagi</name>
    <dbReference type="NCBI Taxonomy" id="1325435"/>
    <lineage>
        <taxon>Bacteria</taxon>
        <taxon>Pseudomonadati</taxon>
        <taxon>Bacteroidota</taxon>
        <taxon>Flavobacteriia</taxon>
        <taxon>Flavobacteriales</taxon>
        <taxon>Flavobacteriaceae</taxon>
        <taxon>Tenacibaculum</taxon>
    </lineage>
</organism>
<dbReference type="AlphaFoldDB" id="A0A4R6THF6"/>
<protein>
    <submittedName>
        <fullName evidence="2">Lipocalin-like protein</fullName>
    </submittedName>
</protein>
<evidence type="ECO:0000313" key="2">
    <source>
        <dbReference type="EMBL" id="TDQ29895.1"/>
    </source>
</evidence>
<dbReference type="Pfam" id="PF13648">
    <property type="entry name" value="Lipocalin_4"/>
    <property type="match status" value="1"/>
</dbReference>
<dbReference type="EMBL" id="SNYH01000001">
    <property type="protein sequence ID" value="TDQ29895.1"/>
    <property type="molecule type" value="Genomic_DNA"/>
</dbReference>
<dbReference type="InterPro" id="IPR024311">
    <property type="entry name" value="Lipocalin-like"/>
</dbReference>
<sequence>MKKNLILTIAMFSLFSCSSDDENNTDPIVGTWYLFSENNEEVSTCGQKNTMTFNENGTYSETYYYTDESDNCVSGGGDEGNWSNKGKENYGLIPSLENTEGTTKIVFSDNNNTFTIIEDNIVYKRK</sequence>
<gene>
    <name evidence="2" type="ORF">DFQ07_0219</name>
</gene>
<evidence type="ECO:0000313" key="3">
    <source>
        <dbReference type="Proteomes" id="UP000295390"/>
    </source>
</evidence>
<name>A0A4R6THF6_9FLAO</name>
<feature type="domain" description="Lipocalin-like" evidence="1">
    <location>
        <begin position="28"/>
        <end position="110"/>
    </location>
</feature>
<proteinExistence type="predicted"/>
<dbReference type="Proteomes" id="UP000295390">
    <property type="component" value="Unassembled WGS sequence"/>
</dbReference>
<dbReference type="RefSeq" id="WP_133534437.1">
    <property type="nucleotide sequence ID" value="NZ_SNYH01000001.1"/>
</dbReference>